<keyword evidence="1" id="KW-1133">Transmembrane helix</keyword>
<dbReference type="SMART" id="SM00257">
    <property type="entry name" value="LysM"/>
    <property type="match status" value="1"/>
</dbReference>
<protein>
    <submittedName>
        <fullName evidence="3">LysM domain-containing protein</fullName>
    </submittedName>
</protein>
<evidence type="ECO:0000313" key="3">
    <source>
        <dbReference type="EMBL" id="AQS38983.1"/>
    </source>
</evidence>
<evidence type="ECO:0000259" key="2">
    <source>
        <dbReference type="PROSITE" id="PS51782"/>
    </source>
</evidence>
<proteinExistence type="predicted"/>
<feature type="transmembrane region" description="Helical" evidence="1">
    <location>
        <begin position="822"/>
        <end position="845"/>
    </location>
</feature>
<dbReference type="CDD" id="cd00118">
    <property type="entry name" value="LysM"/>
    <property type="match status" value="1"/>
</dbReference>
<evidence type="ECO:0000256" key="1">
    <source>
        <dbReference type="SAM" id="Phobius"/>
    </source>
</evidence>
<keyword evidence="1" id="KW-0812">Transmembrane</keyword>
<feature type="domain" description="LysM" evidence="2">
    <location>
        <begin position="1"/>
        <end position="46"/>
    </location>
</feature>
<dbReference type="STRING" id="225848.Sps_03868"/>
<dbReference type="SUPFAM" id="SSF54106">
    <property type="entry name" value="LysM domain"/>
    <property type="match status" value="1"/>
</dbReference>
<sequence length="1087" mass="120168">MNYTIRSGETLSGIARANGITQKALEKANMHITDPDVIQAGEVITIPDDAVLVSGTSDPATNAAIIASTKPVDSVVEDCPLRDEWFTVKPMRYGVAEADSPLQLADTLTMGVSMPTLSQHKYIARELIDHTVYLYNEQEGYLLEVLYKAAIAQDARCVFGEPPSEVMAALPIIKQKRGAVATLWLTIAPLAESHLSNLTANPDMIADMGQGIDFSQAAKGSAPDTRPLYDLQNLLAEIQTHESTLKWTIPTLEPVSDINGVMVPYQAQTPDNHYAVCLVDAVGITTDLCREFSAAYEIVMQSVSSAQHPHHMATLTRSIIDKEMSIAQTRVPTEYVNHREGYSTPYSEEDIEKRRQDVSQSAKEGLEKYLHTEEMDQYLADYEQAIPGFKNDLDALADDWIAWLDDEHLDLALSWLDDAQVDQMKLKESLVAAMVNNIDATDQGVALREKWIDYLFSQTEGEPQEGADAGVAAHVLLSVGFVQKTILAGSKWLKTFSDTRNGPNLDAIAQSRSALYESQQLPATDSTDVIVQSVAGRVAQRSIADNQPITWEAVHTAMVSRYGYQYSKVKARFADVLYDVEASHAATVAVVTNNSAQSPKKQFSLKQAIVLYDLEQATTTNTAQQGKVARYLEAHSRFWAKQMIGNGMLDDNTRLMKAYRATESSFTRPRMHGVIGMFWAVQVYNAFQVSSELEKTRGVIKSVYITFNAYIAVVNSSFAAIDHFAGTRFGQSGSKLVFTKYMETQGAEYLGKGLSTAVKLKLEQIDVLNNKLIEQAEKLGKGVTTLVKGSFKSLPVIGAVLGVMGSGYQLNTDNKSGQNGWAMALSGTSLLLNSAAVMFALAALFPVGAPVAAVMAVVLGIAALSVEILRACFVDSETQLMLKKSFWGNGEYRYAPDLDTGMMSERLGFYQQTIQTKEMVRSIHQEMKAFCDFLFKPMPIIRNYRRDNQYSYFDLDIVLPGFIPLTSDVSLHMQGVTEHHKQDLLVSDTHSNRWKTNKLDGKIELLNSTTAQVSLNVDERALNQDYIGFTLALDYHGPAGYPVILKYRHIEIDDNNKLLGLFRSEAELNEFKLSESSPNEPMLSELS</sequence>
<dbReference type="Proteomes" id="UP000189545">
    <property type="component" value="Chromosome"/>
</dbReference>
<dbReference type="Pfam" id="PF01476">
    <property type="entry name" value="LysM"/>
    <property type="match status" value="1"/>
</dbReference>
<feature type="transmembrane region" description="Helical" evidence="1">
    <location>
        <begin position="793"/>
        <end position="810"/>
    </location>
</feature>
<organism evidence="3 4">
    <name type="scientific">Shewanella psychrophila</name>
    <dbReference type="NCBI Taxonomy" id="225848"/>
    <lineage>
        <taxon>Bacteria</taxon>
        <taxon>Pseudomonadati</taxon>
        <taxon>Pseudomonadota</taxon>
        <taxon>Gammaproteobacteria</taxon>
        <taxon>Alteromonadales</taxon>
        <taxon>Shewanellaceae</taxon>
        <taxon>Shewanella</taxon>
    </lineage>
</organism>
<dbReference type="InterPro" id="IPR036779">
    <property type="entry name" value="LysM_dom_sf"/>
</dbReference>
<dbReference type="Gene3D" id="3.10.350.10">
    <property type="entry name" value="LysM domain"/>
    <property type="match status" value="1"/>
</dbReference>
<keyword evidence="4" id="KW-1185">Reference proteome</keyword>
<accession>A0A1S6HTV2</accession>
<dbReference type="KEGG" id="spsw:Sps_03868"/>
<keyword evidence="1" id="KW-0472">Membrane</keyword>
<dbReference type="InterPro" id="IPR018392">
    <property type="entry name" value="LysM"/>
</dbReference>
<dbReference type="PROSITE" id="PS51782">
    <property type="entry name" value="LYSM"/>
    <property type="match status" value="1"/>
</dbReference>
<dbReference type="RefSeq" id="WP_077753950.1">
    <property type="nucleotide sequence ID" value="NZ_CP014782.1"/>
</dbReference>
<name>A0A1S6HTV2_9GAMM</name>
<reference evidence="3 4" key="1">
    <citation type="submission" date="2016-03" db="EMBL/GenBank/DDBJ databases">
        <title>Complete genome sequence of Shewanella psychrophila WP2, a deep sea bacterium isolated from west Pacific sediment.</title>
        <authorList>
            <person name="Xu G."/>
            <person name="Jian H."/>
        </authorList>
    </citation>
    <scope>NUCLEOTIDE SEQUENCE [LARGE SCALE GENOMIC DNA]</scope>
    <source>
        <strain evidence="3 4">WP2</strain>
    </source>
</reference>
<dbReference type="AlphaFoldDB" id="A0A1S6HTV2"/>
<dbReference type="OrthoDB" id="5833155at2"/>
<gene>
    <name evidence="3" type="ORF">Sps_03868</name>
</gene>
<feature type="transmembrane region" description="Helical" evidence="1">
    <location>
        <begin position="851"/>
        <end position="873"/>
    </location>
</feature>
<evidence type="ECO:0000313" key="4">
    <source>
        <dbReference type="Proteomes" id="UP000189545"/>
    </source>
</evidence>
<dbReference type="EMBL" id="CP014782">
    <property type="protein sequence ID" value="AQS38983.1"/>
    <property type="molecule type" value="Genomic_DNA"/>
</dbReference>